<dbReference type="AlphaFoldDB" id="A0A4R6FD25"/>
<dbReference type="InterPro" id="IPR016156">
    <property type="entry name" value="FAD/NAD-linked_Rdtase_dimer_sf"/>
</dbReference>
<keyword evidence="2" id="KW-0285">Flavoprotein</keyword>
<evidence type="ECO:0000259" key="7">
    <source>
        <dbReference type="Pfam" id="PF02852"/>
    </source>
</evidence>
<evidence type="ECO:0000313" key="9">
    <source>
        <dbReference type="EMBL" id="TDN79032.1"/>
    </source>
</evidence>
<dbReference type="PRINTS" id="PR00411">
    <property type="entry name" value="PNDRDTASEI"/>
</dbReference>
<evidence type="ECO:0000256" key="5">
    <source>
        <dbReference type="PIRSR" id="PIRSR000350-3"/>
    </source>
</evidence>
<feature type="binding site" evidence="5">
    <location>
        <position position="311"/>
    </location>
    <ligand>
        <name>FAD</name>
        <dbReference type="ChEBI" id="CHEBI:57692"/>
    </ligand>
</feature>
<dbReference type="Gene3D" id="3.30.390.30">
    <property type="match status" value="1"/>
</dbReference>
<comment type="caution">
    <text evidence="9">The sequence shown here is derived from an EMBL/GenBank/DDBJ whole genome shotgun (WGS) entry which is preliminary data.</text>
</comment>
<keyword evidence="5" id="KW-0547">Nucleotide-binding</keyword>
<evidence type="ECO:0000256" key="1">
    <source>
        <dbReference type="ARBA" id="ARBA00007532"/>
    </source>
</evidence>
<dbReference type="GO" id="GO:0050660">
    <property type="term" value="F:flavin adenine dinucleotide binding"/>
    <property type="evidence" value="ECO:0007669"/>
    <property type="project" value="TreeGrafter"/>
</dbReference>
<dbReference type="InterPro" id="IPR023753">
    <property type="entry name" value="FAD/NAD-binding_dom"/>
</dbReference>
<evidence type="ECO:0000256" key="3">
    <source>
        <dbReference type="ARBA" id="ARBA00022827"/>
    </source>
</evidence>
<dbReference type="Pfam" id="PF07992">
    <property type="entry name" value="Pyr_redox_2"/>
    <property type="match status" value="1"/>
</dbReference>
<comment type="similarity">
    <text evidence="1">Belongs to the class-I pyridine nucleotide-disulfide oxidoreductase family.</text>
</comment>
<gene>
    <name evidence="9" type="ORF">EV664_11468</name>
</gene>
<keyword evidence="5" id="KW-0520">NAD</keyword>
<proteinExistence type="inferred from homology"/>
<feature type="binding site" evidence="5">
    <location>
        <begin position="145"/>
        <end position="147"/>
    </location>
    <ligand>
        <name>FAD</name>
        <dbReference type="ChEBI" id="CHEBI:57692"/>
    </ligand>
</feature>
<dbReference type="PRINTS" id="PR00368">
    <property type="entry name" value="FADPNR"/>
</dbReference>
<organism evidence="9 10">
    <name type="scientific">Stakelama pacifica</name>
    <dbReference type="NCBI Taxonomy" id="517720"/>
    <lineage>
        <taxon>Bacteria</taxon>
        <taxon>Pseudomonadati</taxon>
        <taxon>Pseudomonadota</taxon>
        <taxon>Alphaproteobacteria</taxon>
        <taxon>Sphingomonadales</taxon>
        <taxon>Sphingomonadaceae</taxon>
        <taxon>Stakelama</taxon>
    </lineage>
</organism>
<dbReference type="PANTHER" id="PTHR43014:SF4">
    <property type="entry name" value="PYRIDINE NUCLEOTIDE-DISULFIDE OXIDOREDUCTASE RCLA-RELATED"/>
    <property type="match status" value="1"/>
</dbReference>
<feature type="binding site" evidence="5">
    <location>
        <begin position="182"/>
        <end position="189"/>
    </location>
    <ligand>
        <name>NAD(+)</name>
        <dbReference type="ChEBI" id="CHEBI:57540"/>
    </ligand>
</feature>
<dbReference type="Pfam" id="PF02852">
    <property type="entry name" value="Pyr_redox_dim"/>
    <property type="match status" value="1"/>
</dbReference>
<evidence type="ECO:0000256" key="4">
    <source>
        <dbReference type="PIRSR" id="PIRSR000350-2"/>
    </source>
</evidence>
<protein>
    <submittedName>
        <fullName evidence="9">Dihydrolipoamide dehydrogenase</fullName>
    </submittedName>
</protein>
<keyword evidence="3 5" id="KW-0274">FAD</keyword>
<dbReference type="SUPFAM" id="SSF51905">
    <property type="entry name" value="FAD/NAD(P)-binding domain"/>
    <property type="match status" value="1"/>
</dbReference>
<evidence type="ECO:0000256" key="6">
    <source>
        <dbReference type="PIRSR" id="PIRSR000350-4"/>
    </source>
</evidence>
<dbReference type="SUPFAM" id="SSF55424">
    <property type="entry name" value="FAD/NAD-linked reductases, dimerisation (C-terminal) domain"/>
    <property type="match status" value="1"/>
</dbReference>
<feature type="domain" description="Pyridine nucleotide-disulphide oxidoreductase dimerisation" evidence="7">
    <location>
        <begin position="350"/>
        <end position="449"/>
    </location>
</feature>
<dbReference type="Gene3D" id="3.50.50.60">
    <property type="entry name" value="FAD/NAD(P)-binding domain"/>
    <property type="match status" value="2"/>
</dbReference>
<name>A0A4R6FD25_9SPHN</name>
<comment type="cofactor">
    <cofactor evidence="5">
        <name>FAD</name>
        <dbReference type="ChEBI" id="CHEBI:57692"/>
    </cofactor>
    <text evidence="5">Binds 1 FAD per subunit.</text>
</comment>
<dbReference type="InterPro" id="IPR004099">
    <property type="entry name" value="Pyr_nucl-diS_OxRdtase_dimer"/>
</dbReference>
<feature type="domain" description="FAD/NAD(P)-binding" evidence="8">
    <location>
        <begin position="11"/>
        <end position="326"/>
    </location>
</feature>
<dbReference type="Proteomes" id="UP000295493">
    <property type="component" value="Unassembled WGS sequence"/>
</dbReference>
<dbReference type="InterPro" id="IPR036188">
    <property type="entry name" value="FAD/NAD-bd_sf"/>
</dbReference>
<feature type="active site" description="Proton acceptor" evidence="4">
    <location>
        <position position="439"/>
    </location>
</feature>
<dbReference type="PANTHER" id="PTHR43014">
    <property type="entry name" value="MERCURIC REDUCTASE"/>
    <property type="match status" value="1"/>
</dbReference>
<dbReference type="EMBL" id="SNWD01000014">
    <property type="protein sequence ID" value="TDN79032.1"/>
    <property type="molecule type" value="Genomic_DNA"/>
</dbReference>
<feature type="binding site" evidence="5">
    <location>
        <position position="56"/>
    </location>
    <ligand>
        <name>FAD</name>
        <dbReference type="ChEBI" id="CHEBI:57692"/>
    </ligand>
</feature>
<feature type="binding site" evidence="5">
    <location>
        <position position="269"/>
    </location>
    <ligand>
        <name>NAD(+)</name>
        <dbReference type="ChEBI" id="CHEBI:57540"/>
    </ligand>
</feature>
<accession>A0A4R6FD25</accession>
<evidence type="ECO:0000313" key="10">
    <source>
        <dbReference type="Proteomes" id="UP000295493"/>
    </source>
</evidence>
<evidence type="ECO:0000259" key="8">
    <source>
        <dbReference type="Pfam" id="PF07992"/>
    </source>
</evidence>
<evidence type="ECO:0000256" key="2">
    <source>
        <dbReference type="ARBA" id="ARBA00022630"/>
    </source>
</evidence>
<reference evidence="9 10" key="1">
    <citation type="submission" date="2019-03" db="EMBL/GenBank/DDBJ databases">
        <title>Genomic Encyclopedia of Type Strains, Phase IV (KMG-IV): sequencing the most valuable type-strain genomes for metagenomic binning, comparative biology and taxonomic classification.</title>
        <authorList>
            <person name="Goeker M."/>
        </authorList>
    </citation>
    <scope>NUCLEOTIDE SEQUENCE [LARGE SCALE GENOMIC DNA]</scope>
    <source>
        <strain evidence="9 10">DSM 25059</strain>
    </source>
</reference>
<sequence length="473" mass="49448">MSAEKPVLSCDVAVVGAGTAGLAAERSARKNGAKTLLIDPEFIGTLCANYGCMPSKLVIAAAKARHEVARAGLFGIDAGEVRVDGPAVMNRVREERDRFARLTRESIEDIPKGIRIRAKARFSGSNTLALDDGRTVEAKAIVIATGSAPAMPTPFDKLGACALTNRTIFELEDLPKSMAVVGSGPIGLELAQAFARLGTKVTLFDQSQRMGKVRCPKVHAALCAVIEADVDVHLGVEVDASPCEVGARVAWSGNGSGEIEVEKVLVAVGRPPVLDGLDLEKAGLECDEHGVPLHDRETMRCGGSSVFLAGDVAADVPLLHEASHDGAIAGRNASALPATISTERYVNFAITFTEPPLVSIGSAEEDGAVTGNASFDDQGRARVEGRNEGELTLYAAAPDGRLIGADLIAPAGEHLGHILAWAIQQGQTATQLLEMPFYHPTIEEGLKSALRTICASTPIELPADQDTGTPSGG</sequence>
<dbReference type="RefSeq" id="WP_133496749.1">
    <property type="nucleotide sequence ID" value="NZ_BMLU01000013.1"/>
</dbReference>
<dbReference type="OrthoDB" id="7495837at2"/>
<dbReference type="PIRSF" id="PIRSF000350">
    <property type="entry name" value="Mercury_reductase_MerA"/>
    <property type="match status" value="1"/>
</dbReference>
<feature type="disulfide bond" description="Redox-active" evidence="6">
    <location>
        <begin position="47"/>
        <end position="52"/>
    </location>
</feature>
<dbReference type="NCBIfam" id="NF004939">
    <property type="entry name" value="PRK06292.1-1"/>
    <property type="match status" value="1"/>
</dbReference>
<dbReference type="GO" id="GO:0003955">
    <property type="term" value="F:NAD(P)H dehydrogenase (quinone) activity"/>
    <property type="evidence" value="ECO:0007669"/>
    <property type="project" value="TreeGrafter"/>
</dbReference>
<dbReference type="InterPro" id="IPR001100">
    <property type="entry name" value="Pyr_nuc-diS_OxRdtase"/>
</dbReference>
<keyword evidence="10" id="KW-1185">Reference proteome</keyword>